<feature type="domain" description="Cadherin" evidence="10">
    <location>
        <begin position="520"/>
        <end position="605"/>
    </location>
</feature>
<keyword evidence="3" id="KW-0677">Repeat</keyword>
<accession>A0A6I9X6J2</accession>
<dbReference type="SMART" id="SM00112">
    <property type="entry name" value="CA"/>
    <property type="match status" value="11"/>
</dbReference>
<protein>
    <submittedName>
        <fullName evidence="12">Cadherin-99C isoform X1</fullName>
    </submittedName>
</protein>
<dbReference type="GO" id="GO:0060429">
    <property type="term" value="P:epithelium development"/>
    <property type="evidence" value="ECO:0007669"/>
    <property type="project" value="UniProtKB-ARBA"/>
</dbReference>
<dbReference type="FunFam" id="2.60.40.60:FF:000381">
    <property type="entry name" value="Protocadherin 15"/>
    <property type="match status" value="1"/>
</dbReference>
<feature type="domain" description="Cadherin" evidence="10">
    <location>
        <begin position="1138"/>
        <end position="1255"/>
    </location>
</feature>
<evidence type="ECO:0000313" key="12">
    <source>
        <dbReference type="RefSeq" id="XP_011640071.1"/>
    </source>
</evidence>
<dbReference type="FunFam" id="2.60.40.60:FF:000315">
    <property type="entry name" value="CaDHerin family"/>
    <property type="match status" value="1"/>
</dbReference>
<dbReference type="GO" id="GO:0009653">
    <property type="term" value="P:anatomical structure morphogenesis"/>
    <property type="evidence" value="ECO:0007669"/>
    <property type="project" value="UniProtKB-ARBA"/>
</dbReference>
<dbReference type="GO" id="GO:0008013">
    <property type="term" value="F:beta-catenin binding"/>
    <property type="evidence" value="ECO:0007669"/>
    <property type="project" value="TreeGrafter"/>
</dbReference>
<feature type="signal peptide" evidence="9">
    <location>
        <begin position="1"/>
        <end position="24"/>
    </location>
</feature>
<dbReference type="GO" id="GO:0005509">
    <property type="term" value="F:calcium ion binding"/>
    <property type="evidence" value="ECO:0007669"/>
    <property type="project" value="UniProtKB-UniRule"/>
</dbReference>
<dbReference type="Pfam" id="PF00028">
    <property type="entry name" value="Cadherin"/>
    <property type="match status" value="8"/>
</dbReference>
<feature type="domain" description="Cadherin" evidence="10">
    <location>
        <begin position="83"/>
        <end position="139"/>
    </location>
</feature>
<keyword evidence="9" id="KW-0732">Signal</keyword>
<dbReference type="GO" id="GO:0016342">
    <property type="term" value="C:catenin complex"/>
    <property type="evidence" value="ECO:0007669"/>
    <property type="project" value="TreeGrafter"/>
</dbReference>
<organism evidence="11 12">
    <name type="scientific">Pogonomyrmex barbatus</name>
    <name type="common">red harvester ant</name>
    <dbReference type="NCBI Taxonomy" id="144034"/>
    <lineage>
        <taxon>Eukaryota</taxon>
        <taxon>Metazoa</taxon>
        <taxon>Ecdysozoa</taxon>
        <taxon>Arthropoda</taxon>
        <taxon>Hexapoda</taxon>
        <taxon>Insecta</taxon>
        <taxon>Pterygota</taxon>
        <taxon>Neoptera</taxon>
        <taxon>Endopterygota</taxon>
        <taxon>Hymenoptera</taxon>
        <taxon>Apocrita</taxon>
        <taxon>Aculeata</taxon>
        <taxon>Formicoidea</taxon>
        <taxon>Formicidae</taxon>
        <taxon>Myrmicinae</taxon>
        <taxon>Pogonomyrmex</taxon>
    </lineage>
</organism>
<dbReference type="RefSeq" id="XP_011640071.1">
    <property type="nucleotide sequence ID" value="XM_011641769.1"/>
</dbReference>
<dbReference type="FunFam" id="2.60.40.60:FF:000275">
    <property type="entry name" value="Si:dkey-30k22.7"/>
    <property type="match status" value="1"/>
</dbReference>
<feature type="domain" description="Cadherin" evidence="10">
    <location>
        <begin position="807"/>
        <end position="907"/>
    </location>
</feature>
<reference evidence="12" key="1">
    <citation type="submission" date="2025-08" db="UniProtKB">
        <authorList>
            <consortium name="RefSeq"/>
        </authorList>
    </citation>
    <scope>IDENTIFICATION</scope>
</reference>
<evidence type="ECO:0000256" key="6">
    <source>
        <dbReference type="ARBA" id="ARBA00023136"/>
    </source>
</evidence>
<sequence>MARIMTRWFWCLLCVILHLRDVHSKVGLCEVESGQSNIILDIEESRGNAIDQKTVPEELPVSGDPYNETMLELIFPGRKIPLFKLNGKKLQLLEPLDRDDENLSHVVFQLSCTVKSTNKKRTIPVIVRVSDINDNAPKFINTPYETTVPELTPVGSTIFKNVDAIDADAGVNGIVEYSIAPGDGSRIGSNEGVGRNRITTVDGYGYFSINLPHQGQVTVNRTLDYERTQRYLVTILASDRARNVSERFTSTTTLTVNIRDDDDQDPSFIYQGCMLLDGACINPEYSASVSSGVLSGILNISPEKIQAVDMDSINAPIHYSFLSGNPPNYRDFFEINPNTGAVKQIKAVDTTVTKKFDIIIKAVEVSEAKRSATAKLTITVKPVDSNPPVITASSIEGFVDENAPIGTKVIDESGNPIVLTVSDADLGPDDPKPTYTFELTTNFFAIDPSGVLVVNEENLDRDPPSPGRFRFQVVAREKTGVAASSPLSFVVTLNDVNDNSPVLPMMAPITVQAGETKRQIAKVEATDNDEGENAEITYSIYHVSNNGLHKFKIDSKTGVIESVRKLNAGEQYSITVQANDKGGRFSQTIVEVNVIPGPNTRSPVFQQPVYEVQVSEGASINSTVATITAIDPENDPVSYSIVSGNDLRQFAIGDKSGVITVIRKLDREDLTRYQLLIKAEDTGGLYSTATVNIMVTDINDKNPEFVGLPYEFSVKEGEERKVIGRVHAEDADEGINAEITYFAPDDIPFTVDPETGEVLTKIVLDYEQNDEYKFVVTARDGAPDYRLATATVTVKVIDVEDEVPVFHQSNYEARVKENVPDYNVIQVTADDPDTKKQITYMIKQGDTELFAIDPKTGVIKTIRGLNYESQSQHVLIIGTEENTSDLPGSTTRVVINVQDVNDNPPVFTMVPRPITLDDDVPIGTTVINLTAVDYDGTPPGNQVRYEITGLGIASKYFVIDPDTGVLRIRDDLRKETDSEYQVQVRAYDMGEPQLSIVTTVPVYVRHVATVPPEIGLGFAENSYNVEVPEDAGDNTLIKIITIINSHAYDTPLKCEIYSGNEEGLFDANVTEERNCALRLKKGALDYETTESYQIKIKLESLSGLLNSGRNTTMVKIQVLDVNDNKPEFIFPETSQKLTRGRYFAAIPYTAQFASTVVQVKAHDKDNGKYGKLEYKILEGRGSDYFAVDSSTGIIRTTVTFDHVDASELPFKFDVRVRDNPNSTDNYNSIVAPVIVNLIGEENLMILVVQDAAPEALQKEAGKIANVIEQRSGLLIGIDRVAVRKILTKNGTIETFPQDSDVWFYAVDPDTEVILSRNSTRVQRSIMDKSAMSNITFDVSTLVRANAIDIHAPVMPPEPIRTQTAVAFSGEVFPYALITIACVILILGIVGIIYICVSWSKYKAYKERMQRMYVVPRYDPVYVEPNLKEYETQVLQMSVPVDDNDSCNDLQLDFSNKNHAFSLDNVSYITKDHGDSTGQQSPVSSEAATTARASSIVGNHGDTNIHSLRRSTLGRKNHSASNTNTLNNRDATPVLNPLYNHGNDLLSPSPSNDNVTFRERKDYSHLGFTYLGEQSPVETTTEL</sequence>
<dbReference type="PANTHER" id="PTHR24027">
    <property type="entry name" value="CADHERIN-23"/>
    <property type="match status" value="1"/>
</dbReference>
<keyword evidence="2 8" id="KW-0812">Transmembrane</keyword>
<evidence type="ECO:0000256" key="1">
    <source>
        <dbReference type="ARBA" id="ARBA00004370"/>
    </source>
</evidence>
<dbReference type="FunFam" id="2.60.40.60:FF:000020">
    <property type="entry name" value="Dachsous cadherin-related 1b"/>
    <property type="match status" value="2"/>
</dbReference>
<evidence type="ECO:0000256" key="9">
    <source>
        <dbReference type="SAM" id="SignalP"/>
    </source>
</evidence>
<feature type="domain" description="Cadherin" evidence="10">
    <location>
        <begin position="1019"/>
        <end position="1128"/>
    </location>
</feature>
<feature type="transmembrane region" description="Helical" evidence="8">
    <location>
        <begin position="1371"/>
        <end position="1398"/>
    </location>
</feature>
<keyword evidence="6 8" id="KW-0472">Membrane</keyword>
<feature type="domain" description="Cadherin" evidence="10">
    <location>
        <begin position="908"/>
        <end position="1014"/>
    </location>
</feature>
<dbReference type="GeneID" id="105429061"/>
<evidence type="ECO:0000256" key="4">
    <source>
        <dbReference type="ARBA" id="ARBA00022837"/>
    </source>
</evidence>
<evidence type="ECO:0000256" key="7">
    <source>
        <dbReference type="PROSITE-ProRule" id="PRU00043"/>
    </source>
</evidence>
<evidence type="ECO:0000313" key="11">
    <source>
        <dbReference type="Proteomes" id="UP000504615"/>
    </source>
</evidence>
<comment type="subcellular location">
    <subcellularLocation>
        <location evidence="1">Membrane</location>
    </subcellularLocation>
</comment>
<dbReference type="InterPro" id="IPR020894">
    <property type="entry name" value="Cadherin_CS"/>
</dbReference>
<feature type="domain" description="Cadherin" evidence="10">
    <location>
        <begin position="606"/>
        <end position="705"/>
    </location>
</feature>
<dbReference type="Gene3D" id="2.60.40.60">
    <property type="entry name" value="Cadherins"/>
    <property type="match status" value="11"/>
</dbReference>
<dbReference type="GO" id="GO:0045296">
    <property type="term" value="F:cadherin binding"/>
    <property type="evidence" value="ECO:0007669"/>
    <property type="project" value="TreeGrafter"/>
</dbReference>
<dbReference type="OrthoDB" id="10029135at2759"/>
<evidence type="ECO:0000256" key="2">
    <source>
        <dbReference type="ARBA" id="ARBA00022692"/>
    </source>
</evidence>
<dbReference type="InterPro" id="IPR002126">
    <property type="entry name" value="Cadherin-like_dom"/>
</dbReference>
<dbReference type="PROSITE" id="PS00232">
    <property type="entry name" value="CADHERIN_1"/>
    <property type="match status" value="4"/>
</dbReference>
<dbReference type="GO" id="GO:0016477">
    <property type="term" value="P:cell migration"/>
    <property type="evidence" value="ECO:0007669"/>
    <property type="project" value="TreeGrafter"/>
</dbReference>
<dbReference type="InterPro" id="IPR015919">
    <property type="entry name" value="Cadherin-like_sf"/>
</dbReference>
<dbReference type="GO" id="GO:0007156">
    <property type="term" value="P:homophilic cell adhesion via plasma membrane adhesion molecules"/>
    <property type="evidence" value="ECO:0007669"/>
    <property type="project" value="InterPro"/>
</dbReference>
<evidence type="ECO:0000256" key="3">
    <source>
        <dbReference type="ARBA" id="ARBA00022737"/>
    </source>
</evidence>
<dbReference type="FunFam" id="2.60.40.60:FF:000363">
    <property type="entry name" value="Dachsous cadherin-related 1a"/>
    <property type="match status" value="1"/>
</dbReference>
<dbReference type="PROSITE" id="PS50268">
    <property type="entry name" value="CADHERIN_2"/>
    <property type="match status" value="11"/>
</dbReference>
<dbReference type="PRINTS" id="PR00205">
    <property type="entry name" value="CADHERIN"/>
</dbReference>
<evidence type="ECO:0000256" key="8">
    <source>
        <dbReference type="SAM" id="Phobius"/>
    </source>
</evidence>
<keyword evidence="4 7" id="KW-0106">Calcium</keyword>
<gene>
    <name evidence="12" type="primary">LOC105429061</name>
</gene>
<evidence type="ECO:0000259" key="10">
    <source>
        <dbReference type="PROSITE" id="PS50268"/>
    </source>
</evidence>
<feature type="domain" description="Cadherin" evidence="10">
    <location>
        <begin position="140"/>
        <end position="268"/>
    </location>
</feature>
<dbReference type="Proteomes" id="UP000504615">
    <property type="component" value="Unplaced"/>
</dbReference>
<dbReference type="CDD" id="cd11304">
    <property type="entry name" value="Cadherin_repeat"/>
    <property type="match status" value="10"/>
</dbReference>
<feature type="domain" description="Cadherin" evidence="10">
    <location>
        <begin position="706"/>
        <end position="806"/>
    </location>
</feature>
<dbReference type="InterPro" id="IPR039808">
    <property type="entry name" value="Cadherin"/>
</dbReference>
<keyword evidence="5 8" id="KW-1133">Transmembrane helix</keyword>
<keyword evidence="11" id="KW-1185">Reference proteome</keyword>
<proteinExistence type="predicted"/>
<feature type="domain" description="Cadherin" evidence="10">
    <location>
        <begin position="281"/>
        <end position="390"/>
    </location>
</feature>
<name>A0A6I9X6J2_9HYME</name>
<dbReference type="KEGG" id="pbar:105429061"/>
<evidence type="ECO:0000256" key="5">
    <source>
        <dbReference type="ARBA" id="ARBA00022989"/>
    </source>
</evidence>
<feature type="domain" description="Cadherin" evidence="10">
    <location>
        <begin position="391"/>
        <end position="503"/>
    </location>
</feature>
<dbReference type="CTD" id="43528"/>
<dbReference type="PANTHER" id="PTHR24027:SF438">
    <property type="entry name" value="CADHERIN 23"/>
    <property type="match status" value="1"/>
</dbReference>
<dbReference type="SUPFAM" id="SSF49313">
    <property type="entry name" value="Cadherin-like"/>
    <property type="match status" value="10"/>
</dbReference>
<feature type="chain" id="PRO_5026789689" evidence="9">
    <location>
        <begin position="25"/>
        <end position="1582"/>
    </location>
</feature>